<dbReference type="InterPro" id="IPR000782">
    <property type="entry name" value="FAS1_domain"/>
</dbReference>
<proteinExistence type="predicted"/>
<evidence type="ECO:0000313" key="3">
    <source>
        <dbReference type="EMBL" id="KAL1518787.1"/>
    </source>
</evidence>
<dbReference type="AlphaFoldDB" id="A0AB34JCD0"/>
<protein>
    <recommendedName>
        <fullName evidence="2">FAS1 domain-containing protein</fullName>
    </recommendedName>
</protein>
<dbReference type="SUPFAM" id="SSF82153">
    <property type="entry name" value="FAS1 domain"/>
    <property type="match status" value="1"/>
</dbReference>
<accession>A0AB34JCD0</accession>
<evidence type="ECO:0000256" key="1">
    <source>
        <dbReference type="SAM" id="Phobius"/>
    </source>
</evidence>
<feature type="transmembrane region" description="Helical" evidence="1">
    <location>
        <begin position="192"/>
        <end position="211"/>
    </location>
</feature>
<dbReference type="PROSITE" id="PS50213">
    <property type="entry name" value="FAS1"/>
    <property type="match status" value="1"/>
</dbReference>
<feature type="domain" description="FAS1" evidence="2">
    <location>
        <begin position="17"/>
        <end position="165"/>
    </location>
</feature>
<keyword evidence="4" id="KW-1185">Reference proteome</keyword>
<evidence type="ECO:0000259" key="2">
    <source>
        <dbReference type="PROSITE" id="PS50213"/>
    </source>
</evidence>
<comment type="caution">
    <text evidence="3">The sequence shown here is derived from an EMBL/GenBank/DDBJ whole genome shotgun (WGS) entry which is preliminary data.</text>
</comment>
<keyword evidence="1" id="KW-0812">Transmembrane</keyword>
<evidence type="ECO:0000313" key="4">
    <source>
        <dbReference type="Proteomes" id="UP001515480"/>
    </source>
</evidence>
<reference evidence="3 4" key="1">
    <citation type="journal article" date="2024" name="Science">
        <title>Giant polyketide synthase enzymes in the biosynthesis of giant marine polyether toxins.</title>
        <authorList>
            <person name="Fallon T.R."/>
            <person name="Shende V.V."/>
            <person name="Wierzbicki I.H."/>
            <person name="Pendleton A.L."/>
            <person name="Watervoot N.F."/>
            <person name="Auber R.P."/>
            <person name="Gonzalez D.J."/>
            <person name="Wisecaver J.H."/>
            <person name="Moore B.S."/>
        </authorList>
    </citation>
    <scope>NUCLEOTIDE SEQUENCE [LARGE SCALE GENOMIC DNA]</scope>
    <source>
        <strain evidence="3 4">12B1</strain>
    </source>
</reference>
<dbReference type="Proteomes" id="UP001515480">
    <property type="component" value="Unassembled WGS sequence"/>
</dbReference>
<name>A0AB34JCD0_PRYPA</name>
<organism evidence="3 4">
    <name type="scientific">Prymnesium parvum</name>
    <name type="common">Toxic golden alga</name>
    <dbReference type="NCBI Taxonomy" id="97485"/>
    <lineage>
        <taxon>Eukaryota</taxon>
        <taxon>Haptista</taxon>
        <taxon>Haptophyta</taxon>
        <taxon>Prymnesiophyceae</taxon>
        <taxon>Prymnesiales</taxon>
        <taxon>Prymnesiaceae</taxon>
        <taxon>Prymnesium</taxon>
    </lineage>
</organism>
<dbReference type="Pfam" id="PF02469">
    <property type="entry name" value="Fasciclin"/>
    <property type="match status" value="1"/>
</dbReference>
<gene>
    <name evidence="3" type="ORF">AB1Y20_003070</name>
</gene>
<dbReference type="EMBL" id="JBGBPQ010000010">
    <property type="protein sequence ID" value="KAL1518787.1"/>
    <property type="molecule type" value="Genomic_DNA"/>
</dbReference>
<dbReference type="InterPro" id="IPR036378">
    <property type="entry name" value="FAS1_dom_sf"/>
</dbReference>
<dbReference type="Gene3D" id="2.30.180.10">
    <property type="entry name" value="FAS1 domain"/>
    <property type="match status" value="1"/>
</dbReference>
<sequence length="212" mass="22955">MASDNGYSFVCEGDGAGRSIVDVLKATGHHGTFLALMRRYDPDGLDILANAALADKTVWAPTDAAFAALGDALTSLSDAEVKAVLGYHISPPRRSPTGAYPIVTPQLLLDAGEMEHRTRTGVLTNSDQRTRTTSDQGVLRIEGKTIQSTAWRAEAGSVFAIDGVIMDVTPPPALKWLWNRLIRIVLYEDIRFVIYATVPSVAIGMLIAFCFF</sequence>
<keyword evidence="1" id="KW-0472">Membrane</keyword>
<keyword evidence="1" id="KW-1133">Transmembrane helix</keyword>
<dbReference type="SMART" id="SM00554">
    <property type="entry name" value="FAS1"/>
    <property type="match status" value="1"/>
</dbReference>